<dbReference type="SMART" id="SM00245">
    <property type="entry name" value="TSPc"/>
    <property type="match status" value="1"/>
</dbReference>
<dbReference type="CDD" id="cd06567">
    <property type="entry name" value="Peptidase_S41"/>
    <property type="match status" value="1"/>
</dbReference>
<reference evidence="3" key="1">
    <citation type="submission" date="2021-02" db="EMBL/GenBank/DDBJ databases">
        <title>Genome-Resolved Metagenomics of a Microbial Community Performing Photosynthetic Biological Nutrient Removal.</title>
        <authorList>
            <person name="Mcdaniel E.A."/>
        </authorList>
    </citation>
    <scope>NUCLEOTIDE SEQUENCE</scope>
    <source>
        <strain evidence="3">UWPOB_OBS1</strain>
    </source>
</reference>
<evidence type="ECO:0000256" key="1">
    <source>
        <dbReference type="SAM" id="MobiDB-lite"/>
    </source>
</evidence>
<evidence type="ECO:0000259" key="2">
    <source>
        <dbReference type="SMART" id="SM00245"/>
    </source>
</evidence>
<dbReference type="SUPFAM" id="SSF52096">
    <property type="entry name" value="ClpP/crotonase"/>
    <property type="match status" value="1"/>
</dbReference>
<dbReference type="PANTHER" id="PTHR32060">
    <property type="entry name" value="TAIL-SPECIFIC PROTEASE"/>
    <property type="match status" value="1"/>
</dbReference>
<dbReference type="GO" id="GO:0030288">
    <property type="term" value="C:outer membrane-bounded periplasmic space"/>
    <property type="evidence" value="ECO:0007669"/>
    <property type="project" value="TreeGrafter"/>
</dbReference>
<sequence length="323" mass="35534">MKHKLQISERQRALALYHAVVQTLRSNFYDRDRLEKALAEQKRPQFGDEEGALAAIDRLLFALGDTYTERLVEPQRDTQRDAAPSKAQPEPEELRAVIGGNGIAYVHIANFDKAGLRDRLIAKAEKIKDHRGLILDLRNNRGGRMDEALAVLAVFIENGVLGTIKNRIDADAVESRRYCVNDTQFFAEVESSGKKPRHIFFDRPPCLLGGRPLVILINSRTASAAEMLTASLVENSEPGKVTLVGSGSTPGKGIGQIEIDVHKFGSTVKLRITRSHWFTPSGQWLGDCGQTVRDGIEPEVVVEGDSGIEGLTAARAALDKLMT</sequence>
<evidence type="ECO:0000313" key="4">
    <source>
        <dbReference type="Proteomes" id="UP000664277"/>
    </source>
</evidence>
<dbReference type="EMBL" id="JAFLCK010000018">
    <property type="protein sequence ID" value="MBN8661283.1"/>
    <property type="molecule type" value="Genomic_DNA"/>
</dbReference>
<dbReference type="GO" id="GO:0004175">
    <property type="term" value="F:endopeptidase activity"/>
    <property type="evidence" value="ECO:0007669"/>
    <property type="project" value="TreeGrafter"/>
</dbReference>
<feature type="domain" description="Tail specific protease" evidence="2">
    <location>
        <begin position="77"/>
        <end position="303"/>
    </location>
</feature>
<dbReference type="AlphaFoldDB" id="A0A8J7PGT4"/>
<feature type="region of interest" description="Disordered" evidence="1">
    <location>
        <begin position="72"/>
        <end position="91"/>
    </location>
</feature>
<dbReference type="Proteomes" id="UP000664277">
    <property type="component" value="Unassembled WGS sequence"/>
</dbReference>
<dbReference type="Gene3D" id="3.90.226.10">
    <property type="entry name" value="2-enoyl-CoA Hydratase, Chain A, domain 1"/>
    <property type="match status" value="1"/>
</dbReference>
<dbReference type="InterPro" id="IPR029045">
    <property type="entry name" value="ClpP/crotonase-like_dom_sf"/>
</dbReference>
<dbReference type="Pfam" id="PF03572">
    <property type="entry name" value="Peptidase_S41"/>
    <property type="match status" value="1"/>
</dbReference>
<dbReference type="GO" id="GO:0007165">
    <property type="term" value="P:signal transduction"/>
    <property type="evidence" value="ECO:0007669"/>
    <property type="project" value="TreeGrafter"/>
</dbReference>
<gene>
    <name evidence="3" type="ORF">J0M35_13025</name>
</gene>
<dbReference type="PANTHER" id="PTHR32060:SF30">
    <property type="entry name" value="CARBOXY-TERMINAL PROCESSING PROTEASE CTPA"/>
    <property type="match status" value="1"/>
</dbReference>
<organism evidence="3 4">
    <name type="scientific">Candidatus Obscuribacter phosphatis</name>
    <dbReference type="NCBI Taxonomy" id="1906157"/>
    <lineage>
        <taxon>Bacteria</taxon>
        <taxon>Bacillati</taxon>
        <taxon>Candidatus Melainabacteria</taxon>
        <taxon>Candidatus Obscuribacterales</taxon>
        <taxon>Candidatus Obscuribacteraceae</taxon>
        <taxon>Candidatus Obscuribacter</taxon>
    </lineage>
</organism>
<dbReference type="InterPro" id="IPR005151">
    <property type="entry name" value="Tail-specific_protease"/>
</dbReference>
<comment type="caution">
    <text evidence="3">The sequence shown here is derived from an EMBL/GenBank/DDBJ whole genome shotgun (WGS) entry which is preliminary data.</text>
</comment>
<accession>A0A8J7PGT4</accession>
<dbReference type="GO" id="GO:0008236">
    <property type="term" value="F:serine-type peptidase activity"/>
    <property type="evidence" value="ECO:0007669"/>
    <property type="project" value="InterPro"/>
</dbReference>
<protein>
    <recommendedName>
        <fullName evidence="2">Tail specific protease domain-containing protein</fullName>
    </recommendedName>
</protein>
<dbReference type="GO" id="GO:0006508">
    <property type="term" value="P:proteolysis"/>
    <property type="evidence" value="ECO:0007669"/>
    <property type="project" value="InterPro"/>
</dbReference>
<name>A0A8J7PGT4_9BACT</name>
<evidence type="ECO:0000313" key="3">
    <source>
        <dbReference type="EMBL" id="MBN8661283.1"/>
    </source>
</evidence>
<proteinExistence type="predicted"/>